<dbReference type="InterPro" id="IPR004331">
    <property type="entry name" value="SPX_dom"/>
</dbReference>
<dbReference type="Pfam" id="PF03105">
    <property type="entry name" value="SPX"/>
    <property type="match status" value="1"/>
</dbReference>
<comment type="caution">
    <text evidence="2">The sequence shown here is derived from an EMBL/GenBank/DDBJ whole genome shotgun (WGS) entry which is preliminary data.</text>
</comment>
<dbReference type="Proteomes" id="UP001530377">
    <property type="component" value="Unassembled WGS sequence"/>
</dbReference>
<sequence>MVEFGLKLEDNKVDEWSSQYLDYERLKGELKRAKASAAHRDEVFERLPPAAAAEVAQELKDREAASSSCLESRNSSKAPVASSYGSIENAPLLGGGLKRTNSWAALYNSNLNHTVFKVTSYLGLADDRALFLRAYDDANDKLDAFVRTYEQEVGAPLLCFAAVINALHFPLAEFSTLLYSAADTSTPR</sequence>
<evidence type="ECO:0000313" key="3">
    <source>
        <dbReference type="Proteomes" id="UP001530377"/>
    </source>
</evidence>
<protein>
    <recommendedName>
        <fullName evidence="1">SPX domain-containing protein</fullName>
    </recommendedName>
</protein>
<accession>A0ABD3SFG3</accession>
<dbReference type="EMBL" id="JALLPB020000044">
    <property type="protein sequence ID" value="KAL3823186.1"/>
    <property type="molecule type" value="Genomic_DNA"/>
</dbReference>
<evidence type="ECO:0000259" key="1">
    <source>
        <dbReference type="PROSITE" id="PS51382"/>
    </source>
</evidence>
<proteinExistence type="predicted"/>
<keyword evidence="3" id="KW-1185">Reference proteome</keyword>
<organism evidence="2 3">
    <name type="scientific">Cyclostephanos tholiformis</name>
    <dbReference type="NCBI Taxonomy" id="382380"/>
    <lineage>
        <taxon>Eukaryota</taxon>
        <taxon>Sar</taxon>
        <taxon>Stramenopiles</taxon>
        <taxon>Ochrophyta</taxon>
        <taxon>Bacillariophyta</taxon>
        <taxon>Coscinodiscophyceae</taxon>
        <taxon>Thalassiosirophycidae</taxon>
        <taxon>Stephanodiscales</taxon>
        <taxon>Stephanodiscaceae</taxon>
        <taxon>Cyclostephanos</taxon>
    </lineage>
</organism>
<reference evidence="2 3" key="1">
    <citation type="submission" date="2024-10" db="EMBL/GenBank/DDBJ databases">
        <title>Updated reference genomes for cyclostephanoid diatoms.</title>
        <authorList>
            <person name="Roberts W.R."/>
            <person name="Alverson A.J."/>
        </authorList>
    </citation>
    <scope>NUCLEOTIDE SEQUENCE [LARGE SCALE GENOMIC DNA]</scope>
    <source>
        <strain evidence="2 3">AJA228-03</strain>
    </source>
</reference>
<dbReference type="PROSITE" id="PS51382">
    <property type="entry name" value="SPX"/>
    <property type="match status" value="1"/>
</dbReference>
<dbReference type="AlphaFoldDB" id="A0ABD3SFG3"/>
<gene>
    <name evidence="2" type="ORF">ACHAXA_010070</name>
</gene>
<name>A0ABD3SFG3_9STRA</name>
<feature type="domain" description="SPX" evidence="1">
    <location>
        <begin position="2"/>
        <end position="188"/>
    </location>
</feature>
<evidence type="ECO:0000313" key="2">
    <source>
        <dbReference type="EMBL" id="KAL3823186.1"/>
    </source>
</evidence>